<gene>
    <name evidence="1" type="ORF">GCM10010502_70710</name>
</gene>
<reference evidence="1" key="2">
    <citation type="submission" date="2020-09" db="EMBL/GenBank/DDBJ databases">
        <authorList>
            <person name="Sun Q."/>
            <person name="Ohkuma M."/>
        </authorList>
    </citation>
    <scope>NUCLEOTIDE SEQUENCE</scope>
    <source>
        <strain evidence="1">JCM 4434</strain>
    </source>
</reference>
<proteinExistence type="predicted"/>
<dbReference type="AlphaFoldDB" id="A0A8H9I5C5"/>
<reference evidence="1" key="1">
    <citation type="journal article" date="2014" name="Int. J. Syst. Evol. Microbiol.">
        <title>Complete genome sequence of Corynebacterium casei LMG S-19264T (=DSM 44701T), isolated from a smear-ripened cheese.</title>
        <authorList>
            <consortium name="US DOE Joint Genome Institute (JGI-PGF)"/>
            <person name="Walter F."/>
            <person name="Albersmeier A."/>
            <person name="Kalinowski J."/>
            <person name="Ruckert C."/>
        </authorList>
    </citation>
    <scope>NUCLEOTIDE SEQUENCE</scope>
    <source>
        <strain evidence="1">JCM 4434</strain>
    </source>
</reference>
<protein>
    <submittedName>
        <fullName evidence="1">Uncharacterized protein</fullName>
    </submittedName>
</protein>
<organism evidence="1 2">
    <name type="scientific">Kitasatospora aureofaciens</name>
    <name type="common">Streptomyces aureofaciens</name>
    <dbReference type="NCBI Taxonomy" id="1894"/>
    <lineage>
        <taxon>Bacteria</taxon>
        <taxon>Bacillati</taxon>
        <taxon>Actinomycetota</taxon>
        <taxon>Actinomycetes</taxon>
        <taxon>Kitasatosporales</taxon>
        <taxon>Streptomycetaceae</taxon>
        <taxon>Kitasatospora</taxon>
    </lineage>
</organism>
<dbReference type="EMBL" id="BMUB01000037">
    <property type="protein sequence ID" value="GGV05679.1"/>
    <property type="molecule type" value="Genomic_DNA"/>
</dbReference>
<evidence type="ECO:0000313" key="1">
    <source>
        <dbReference type="EMBL" id="GGV05679.1"/>
    </source>
</evidence>
<dbReference type="GeneID" id="97489940"/>
<evidence type="ECO:0000313" key="2">
    <source>
        <dbReference type="Proteomes" id="UP000610124"/>
    </source>
</evidence>
<dbReference type="OrthoDB" id="3688712at2"/>
<accession>A0A8H9I5C5</accession>
<comment type="caution">
    <text evidence="1">The sequence shown here is derived from an EMBL/GenBank/DDBJ whole genome shotgun (WGS) entry which is preliminary data.</text>
</comment>
<dbReference type="RefSeq" id="WP_141763688.1">
    <property type="nucleotide sequence ID" value="NZ_BMUB01000037.1"/>
</dbReference>
<name>A0A8H9I5C5_KITAU</name>
<dbReference type="Proteomes" id="UP000610124">
    <property type="component" value="Unassembled WGS sequence"/>
</dbReference>
<sequence>MIDPASIELADFLATWYGPPARNAEDLPDSCNWLPTPLKKWHMLTSRWDKRINFTTKMLAPERIRLAGDGTAIFMIDSTGDWRWCFDPVNPDTVFEAGLHEPWEKMTERMSQFLVHGTVREAVYGAGFGMHALSVPDDILRAIIAPMEQVGFDEWNWPEPGYRILMGEGTLAIVAESVPGQPGWDVEIGAFEPSALSKFEDVSGVDWRR</sequence>